<sequence>MATTKWSLDLSHSELGFKIKHLMISNVTGKFSKFDAEAETEGDDFSNAKVVADIDVASINTNNEQRDEHLRNADFFASDAHPNMKFVSTKVERVDEDTFKLHGDLTIKDTTKPVTLAVEHNGIATDPWGNVKAGFSISGKINRKDWGINYNAALETGGVMLGEELKIQGEVQLVKQA</sequence>
<evidence type="ECO:0000259" key="1">
    <source>
        <dbReference type="SMART" id="SM00867"/>
    </source>
</evidence>
<evidence type="ECO:0000313" key="3">
    <source>
        <dbReference type="Proteomes" id="UP000033109"/>
    </source>
</evidence>
<dbReference type="HOGENOM" id="CLU_071003_3_0_10"/>
<protein>
    <recommendedName>
        <fullName evidence="1">Lipid/polyisoprenoid-binding YceI-like domain-containing protein</fullName>
    </recommendedName>
</protein>
<dbReference type="PATRIC" id="fig|400092.3.peg.1115"/>
<keyword evidence="3" id="KW-1185">Reference proteome</keyword>
<proteinExistence type="predicted"/>
<evidence type="ECO:0000313" key="2">
    <source>
        <dbReference type="EMBL" id="AKD02597.1"/>
    </source>
</evidence>
<dbReference type="Proteomes" id="UP000033109">
    <property type="component" value="Chromosome"/>
</dbReference>
<dbReference type="EMBL" id="CP009621">
    <property type="protein sequence ID" value="AKD02597.1"/>
    <property type="molecule type" value="Genomic_DNA"/>
</dbReference>
<dbReference type="SMART" id="SM00867">
    <property type="entry name" value="YceI"/>
    <property type="match status" value="1"/>
</dbReference>
<gene>
    <name evidence="2" type="ORF">PKOR_04995</name>
</gene>
<dbReference type="OrthoDB" id="9811006at2"/>
<dbReference type="InterPro" id="IPR036761">
    <property type="entry name" value="TTHA0802/YceI-like_sf"/>
</dbReference>
<dbReference type="PANTHER" id="PTHR34406">
    <property type="entry name" value="PROTEIN YCEI"/>
    <property type="match status" value="1"/>
</dbReference>
<organism evidence="2 3">
    <name type="scientific">Pontibacter korlensis</name>
    <dbReference type="NCBI Taxonomy" id="400092"/>
    <lineage>
        <taxon>Bacteria</taxon>
        <taxon>Pseudomonadati</taxon>
        <taxon>Bacteroidota</taxon>
        <taxon>Cytophagia</taxon>
        <taxon>Cytophagales</taxon>
        <taxon>Hymenobacteraceae</taxon>
        <taxon>Pontibacter</taxon>
    </lineage>
</organism>
<dbReference type="RefSeq" id="WP_046309488.1">
    <property type="nucleotide sequence ID" value="NZ_CBCSCY010000009.1"/>
</dbReference>
<feature type="domain" description="Lipid/polyisoprenoid-binding YceI-like" evidence="1">
    <location>
        <begin position="5"/>
        <end position="174"/>
    </location>
</feature>
<reference evidence="2 3" key="1">
    <citation type="journal article" date="2015" name="Sci. Rep.">
        <title>Unraveling adaptation of Pontibacter korlensis to radiation and infertility in desert through complete genome and comparative transcriptomic analysis.</title>
        <authorList>
            <person name="Dai J."/>
            <person name="Dai W."/>
            <person name="Qiu C."/>
            <person name="Yang Z."/>
            <person name="Zhang Y."/>
            <person name="Zhou M."/>
            <person name="Zhang L."/>
            <person name="Fang C."/>
            <person name="Gao Q."/>
            <person name="Yang Q."/>
            <person name="Li X."/>
            <person name="Wang Z."/>
            <person name="Wang Z."/>
            <person name="Jia Z."/>
            <person name="Chen X."/>
        </authorList>
    </citation>
    <scope>NUCLEOTIDE SEQUENCE [LARGE SCALE GENOMIC DNA]</scope>
    <source>
        <strain evidence="2 3">X14-1T</strain>
    </source>
</reference>
<name>A0A0E3UVK2_9BACT</name>
<dbReference type="Gene3D" id="2.40.128.110">
    <property type="entry name" value="Lipid/polyisoprenoid-binding, YceI-like"/>
    <property type="match status" value="1"/>
</dbReference>
<dbReference type="KEGG" id="pko:PKOR_04995"/>
<dbReference type="SUPFAM" id="SSF101874">
    <property type="entry name" value="YceI-like"/>
    <property type="match status" value="1"/>
</dbReference>
<dbReference type="PANTHER" id="PTHR34406:SF1">
    <property type="entry name" value="PROTEIN YCEI"/>
    <property type="match status" value="1"/>
</dbReference>
<dbReference type="Pfam" id="PF04264">
    <property type="entry name" value="YceI"/>
    <property type="match status" value="1"/>
</dbReference>
<dbReference type="AlphaFoldDB" id="A0A0E3UVK2"/>
<accession>A0A0E3UVK2</accession>
<dbReference type="InterPro" id="IPR007372">
    <property type="entry name" value="Lipid/polyisoprenoid-bd_YceI"/>
</dbReference>